<dbReference type="Proteomes" id="UP001231915">
    <property type="component" value="Unassembled WGS sequence"/>
</dbReference>
<dbReference type="EMBL" id="JASJUT010000004">
    <property type="protein sequence ID" value="MDK2595889.1"/>
    <property type="molecule type" value="Genomic_DNA"/>
</dbReference>
<accession>A0ABT7ELI3</accession>
<dbReference type="RefSeq" id="WP_211011169.1">
    <property type="nucleotide sequence ID" value="NZ_JASJUT010000004.1"/>
</dbReference>
<protein>
    <submittedName>
        <fullName evidence="2">Uncharacterized protein</fullName>
    </submittedName>
</protein>
<reference evidence="2 3" key="1">
    <citation type="submission" date="2023-05" db="EMBL/GenBank/DDBJ databases">
        <title>Pseudoalteromonas ardens sp. nov., Pseudoalteromonas obscura sp. nov., and Pseudoalteromonas umbrosa sp. nov., isolated from the coral Montipora capitata.</title>
        <authorList>
            <person name="Thomas E.M."/>
            <person name="Smith E.M."/>
            <person name="Papke E."/>
            <person name="Shlafstein M.D."/>
            <person name="Oline D.K."/>
            <person name="Videau P."/>
            <person name="Saw J.H."/>
            <person name="Strangman W.K."/>
            <person name="Ushijima B."/>
        </authorList>
    </citation>
    <scope>NUCLEOTIDE SEQUENCE [LARGE SCALE GENOMIC DNA]</scope>
    <source>
        <strain evidence="2 3">P94</strain>
    </source>
</reference>
<gene>
    <name evidence="2" type="ORF">QNM18_12590</name>
</gene>
<organism evidence="2 3">
    <name type="scientific">Pseudoalteromonas obscura</name>
    <dbReference type="NCBI Taxonomy" id="3048491"/>
    <lineage>
        <taxon>Bacteria</taxon>
        <taxon>Pseudomonadati</taxon>
        <taxon>Pseudomonadota</taxon>
        <taxon>Gammaproteobacteria</taxon>
        <taxon>Alteromonadales</taxon>
        <taxon>Pseudoalteromonadaceae</taxon>
        <taxon>Pseudoalteromonas</taxon>
    </lineage>
</organism>
<sequence>MKTLIIALFTLLIATSANAARYDITANVGEIRFHGSTQSTAGSHWNGVVWISLENPDKNPSCVKYRNKYAVAVAKGDDSALSIALMAKASNSKILMTIDDSKKMDGDVTCLLQYITLL</sequence>
<name>A0ABT7ELI3_9GAMM</name>
<feature type="chain" id="PRO_5045683456" evidence="1">
    <location>
        <begin position="20"/>
        <end position="118"/>
    </location>
</feature>
<evidence type="ECO:0000313" key="2">
    <source>
        <dbReference type="EMBL" id="MDK2595889.1"/>
    </source>
</evidence>
<feature type="signal peptide" evidence="1">
    <location>
        <begin position="1"/>
        <end position="19"/>
    </location>
</feature>
<comment type="caution">
    <text evidence="2">The sequence shown here is derived from an EMBL/GenBank/DDBJ whole genome shotgun (WGS) entry which is preliminary data.</text>
</comment>
<evidence type="ECO:0000256" key="1">
    <source>
        <dbReference type="SAM" id="SignalP"/>
    </source>
</evidence>
<evidence type="ECO:0000313" key="3">
    <source>
        <dbReference type="Proteomes" id="UP001231915"/>
    </source>
</evidence>
<keyword evidence="1" id="KW-0732">Signal</keyword>
<keyword evidence="3" id="KW-1185">Reference proteome</keyword>
<proteinExistence type="predicted"/>